<evidence type="ECO:0000256" key="3">
    <source>
        <dbReference type="ARBA" id="ARBA00022729"/>
    </source>
</evidence>
<sequence>MYKPQIASTVPEMPTFDVTNFKDWYEQVVTPVLRRFLPNEAALMHQNLTLAFKEVFFLENGDDSGTSEIQDVCSITLDKSPCGLTNTVENLAYALHCAASSNLTISEGTSLRLIVELTKRLNSLIVELKANFSEAVLDFQQIFGEVNSPLTEQHMDDPDFIKLWFQIKLMPLLPDIPPALLSCLSTKNFSCPVYQTIVAALSKHMSVMDADPAYGLNIYKYFIYSYLQHNNISDAQCFTSANQSAEWLGNNFGFFSRFASITDFYKLNPNFSGLDVLHLLTPQQIAEMLLLPLPAPPAKDVVINRVFDFLVQFPEMLPEVLDSLVKLAIEANPPCDVYKQVLERLYGAIVSLPPEIEPFAWTGMDDLKNIAPAGCVPQNIMCPVTLYNATSICRGIDSSDLQSYLNTSMDVSCNFPLEKYACAQLENFTANQLVALLECNLPGNSSHSKVLWKMLLSKVSFVLDPALDILSNTSTTMIGPSAPEVLDVIGEMRLLLLTREQLMDSNVIRQWFSGRLSRFLPSASGSFLSCLSSRNLSCQTYQQVLQVFILHFDDMTLKQQNLVLKDFILSFLSQPNSGPGCVNGSSADWLNKNLGPFSRALSLQELLHLNPQFNSLEVLPVLTPKQTAELLLLNDPTLPGKDVIINAVFEYLTQVPEQLPEFLFYLVMFLPQGNFSCASYKTLFTRLDLAMATVSLDVVASIADSKMNISKSIPAGCIIYGGQCNATRINESAICAGVNSTTLQLYLNTGAMNSHLCDFPVEQFACASLSALTAQGLAEVIKCNRSSNSSGSRPAWGLLLTKASLVLDGALDLLSNQTLDPRSPAVSVILDTIQELQLGAFSQTNIHNSSIIVQWFRVKFLPFLPAVSPDFLSCLITTGLNCNTYQQIVQILSRVQPQMSLASQVSVYTHFIRPFLTSNNTADPSCSFNTTNTSDWMQKNLGGFAVIVPFQDLQILYPKFSAMDALSQLSDRQLAGLAATPGLLTSPAQVITIMNLIPNQLLPAFFDDFSSAIAGHETTLPSPVRSTMLQVVFDRANLSNSSVSDSDVSLWLRKRLPPLLINLSPVQVAPLFAILAGRSCSIGQQGLGDLNSVISSLSNETKKQIFSNIVQALGGPTPLRCYGANYNTSFYSFLHLSFMGFQFPNLSTFMSLMPPDRTYQLVNSIPPSDLGALLRQPDVVDNSAQLCVLYNNYARTREFLATESLPAVVEQATLPCVWPLALGSSTKSDVNAWFDQSLKNYLVFLTKSLINPSVTYNASCLAFQKFVSVMARYNYTGADFGRADVFNSIRAYLTSETVPRCYDPNNPDLNSTAWFAQYIGVFLPFLTLDELQMFGSAQVIQVFTVNPLNIALFNLTTLPLNLTNYYTSLLYKQDSNFNPLLLPLAFQCVAPAPAYSRLTAQQSLTVLQSLDTCTDLDPQISATLVNNLGNNINVAALVALGNDSTSLSTGQIMAINPKDLANALSTLSNVEGWSEGQARAIIQALMSSGFMQFSTSFDLIKLGSLVVGVPAAVFRSMSGSQLISASTNPSFLVNLMSSPQIIQQIFVTQIVSVNTNSETIIQNVPDQMATEIPRPLLLGFSGSSDIAALNRKTWKEEQVELFFNVVAVENATTVLGGPSNLSSSLLQGFTCTGVRAIQQPKIKRLIQACRREGKNKVGLVETQLTCMYNYIKGDPTATSFDLYPPDMLLYYDYSLVPQANCRSYFQQLGAADFTVLSSALSYKLTALFANAMSCLGITNTSLTKDNIAVLGNMCCTLDGSYIQNSDPSILETLKNCPGFTSTQIAAIQTLLLSGKTQYGAPSTWNLQTLKTLGMLPLYLTSTFYRNFDTSTKQQFLSYFLVVLQNNRVNRRLRGSLKEQIKLSIINKSKRSIDSTCTVGIITQVTISESTFPFNYEDINQFDYCLSPLTVRNNLDAITAKVDQVDYLQIVLNKLQEAYGATSTIPEDQVQLLGPASRVATTDNINKWTITQIDTLAALMDPSNGPWDPSLAKAIISKYLSVAGNGLGSSELIAIGGVNLCDLDVNVLKNISQQSLKNAGALNVASCTAEKQTALFSIAVQAFSTTTREATTPVTSYQLTKPYISGADLNYVRSLEGSDVNMDMPTFVSLNPNIVLNLTVGEVQALLGKNLPDLKSYENQSLVRSWISAQEQSQLDTLQIGVTGGRASPTTTNSPTTTTISPSSSTTSSTTSSSSTSATTATAPPTATTKPGSSSTTTSSKGTFIRADAGLSFLVLLLLFMHFSEHRVRKHATWLVTVILCTGWLHVNRIEHVCFSS</sequence>
<reference evidence="9" key="2">
    <citation type="submission" date="2019-02" db="EMBL/GenBank/DDBJ databases">
        <title>Opniocepnalus argus Var Kimnra genome.</title>
        <authorList>
            <person name="Zhou C."/>
            <person name="Xiao S."/>
        </authorList>
    </citation>
    <scope>NUCLEOTIDE SEQUENCE [LARGE SCALE GENOMIC DNA]</scope>
</reference>
<reference evidence="8 9" key="1">
    <citation type="submission" date="2019-02" db="EMBL/GenBank/DDBJ databases">
        <title>Opniocepnalus argus genome.</title>
        <authorList>
            <person name="Zhou C."/>
            <person name="Xiao S."/>
        </authorList>
    </citation>
    <scope>NUCLEOTIDE SEQUENCE [LARGE SCALE GENOMIC DNA]</scope>
    <source>
        <strain evidence="8">OARG1902GOOAL</strain>
        <tissue evidence="8">Muscle</tissue>
    </source>
</reference>
<name>A0A6G1PCH8_CHAAH</name>
<comment type="subcellular location">
    <subcellularLocation>
        <location evidence="1">Membrane</location>
    </subcellularLocation>
</comment>
<dbReference type="GO" id="GO:0016020">
    <property type="term" value="C:membrane"/>
    <property type="evidence" value="ECO:0007669"/>
    <property type="project" value="UniProtKB-SubCell"/>
</dbReference>
<evidence type="ECO:0000256" key="5">
    <source>
        <dbReference type="ARBA" id="ARBA00023136"/>
    </source>
</evidence>
<keyword evidence="4" id="KW-0130">Cell adhesion</keyword>
<evidence type="ECO:0000256" key="7">
    <source>
        <dbReference type="SAM" id="MobiDB-lite"/>
    </source>
</evidence>
<dbReference type="GO" id="GO:0009986">
    <property type="term" value="C:cell surface"/>
    <property type="evidence" value="ECO:0007669"/>
    <property type="project" value="TreeGrafter"/>
</dbReference>
<dbReference type="EMBL" id="CM015714">
    <property type="protein sequence ID" value="KAF3687919.1"/>
    <property type="molecule type" value="Genomic_DNA"/>
</dbReference>
<dbReference type="InterPro" id="IPR026664">
    <property type="entry name" value="Stereocilin-rel"/>
</dbReference>
<gene>
    <name evidence="8" type="ORF">EXN66_Car003591</name>
</gene>
<evidence type="ECO:0000313" key="8">
    <source>
        <dbReference type="EMBL" id="KAF3687919.1"/>
    </source>
</evidence>
<dbReference type="PANTHER" id="PTHR23412">
    <property type="entry name" value="STEREOCILIN RELATED"/>
    <property type="match status" value="1"/>
</dbReference>
<dbReference type="Proteomes" id="UP000503349">
    <property type="component" value="Chromosome 3"/>
</dbReference>
<feature type="compositionally biased region" description="Low complexity" evidence="7">
    <location>
        <begin position="2166"/>
        <end position="2219"/>
    </location>
</feature>
<evidence type="ECO:0000256" key="6">
    <source>
        <dbReference type="ARBA" id="ARBA00023180"/>
    </source>
</evidence>
<keyword evidence="9" id="KW-1185">Reference proteome</keyword>
<keyword evidence="3" id="KW-0732">Signal</keyword>
<feature type="region of interest" description="Disordered" evidence="7">
    <location>
        <begin position="2158"/>
        <end position="2219"/>
    </location>
</feature>
<keyword evidence="5" id="KW-0472">Membrane</keyword>
<comment type="similarity">
    <text evidence="2">Belongs to the mesothelin family.</text>
</comment>
<dbReference type="GO" id="GO:0007160">
    <property type="term" value="P:cell-matrix adhesion"/>
    <property type="evidence" value="ECO:0007669"/>
    <property type="project" value="TreeGrafter"/>
</dbReference>
<evidence type="ECO:0000313" key="9">
    <source>
        <dbReference type="Proteomes" id="UP000503349"/>
    </source>
</evidence>
<organism evidence="8 9">
    <name type="scientific">Channa argus</name>
    <name type="common">Northern snakehead</name>
    <name type="synonym">Ophicephalus argus</name>
    <dbReference type="NCBI Taxonomy" id="215402"/>
    <lineage>
        <taxon>Eukaryota</taxon>
        <taxon>Metazoa</taxon>
        <taxon>Chordata</taxon>
        <taxon>Craniata</taxon>
        <taxon>Vertebrata</taxon>
        <taxon>Euteleostomi</taxon>
        <taxon>Actinopterygii</taxon>
        <taxon>Neopterygii</taxon>
        <taxon>Teleostei</taxon>
        <taxon>Neoteleostei</taxon>
        <taxon>Acanthomorphata</taxon>
        <taxon>Anabantaria</taxon>
        <taxon>Anabantiformes</taxon>
        <taxon>Channoidei</taxon>
        <taxon>Channidae</taxon>
        <taxon>Channa</taxon>
    </lineage>
</organism>
<proteinExistence type="inferred from homology"/>
<protein>
    <submittedName>
        <fullName evidence="8">Mesothelin-like protein Pre-pro-megakaryocyte-potentiating-factor-like</fullName>
    </submittedName>
</protein>
<evidence type="ECO:0000256" key="1">
    <source>
        <dbReference type="ARBA" id="ARBA00004370"/>
    </source>
</evidence>
<accession>A0A6G1PCH8</accession>
<dbReference type="InterPro" id="IPR010335">
    <property type="entry name" value="Mesothelin"/>
</dbReference>
<evidence type="ECO:0000256" key="4">
    <source>
        <dbReference type="ARBA" id="ARBA00022889"/>
    </source>
</evidence>
<keyword evidence="6" id="KW-0325">Glycoprotein</keyword>
<evidence type="ECO:0000256" key="2">
    <source>
        <dbReference type="ARBA" id="ARBA00011016"/>
    </source>
</evidence>
<dbReference type="Pfam" id="PF06060">
    <property type="entry name" value="Mesothelin"/>
    <property type="match status" value="1"/>
</dbReference>
<dbReference type="PANTHER" id="PTHR23412:SF6">
    <property type="entry name" value="MESOTHELIN"/>
    <property type="match status" value="1"/>
</dbReference>